<evidence type="ECO:0000313" key="3">
    <source>
        <dbReference type="EMBL" id="KJK33951.1"/>
    </source>
</evidence>
<reference evidence="4" key="1">
    <citation type="submission" date="2015-02" db="EMBL/GenBank/DDBJ databases">
        <authorList>
            <person name="Ju K.-S."/>
            <person name="Doroghazi J.R."/>
            <person name="Metcalf W."/>
        </authorList>
    </citation>
    <scope>NUCLEOTIDE SEQUENCE [LARGE SCALE GENOMIC DNA]</scope>
    <source>
        <strain evidence="4">NRRL B-16380</strain>
    </source>
</reference>
<dbReference type="PATRIC" id="fig|284040.3.peg.7508"/>
<comment type="caution">
    <text evidence="3">The sequence shown here is derived from an EMBL/GenBank/DDBJ whole genome shotgun (WGS) entry which is preliminary data.</text>
</comment>
<organism evidence="3 4">
    <name type="scientific">Streptomyces variegatus</name>
    <dbReference type="NCBI Taxonomy" id="284040"/>
    <lineage>
        <taxon>Bacteria</taxon>
        <taxon>Bacillati</taxon>
        <taxon>Actinomycetota</taxon>
        <taxon>Actinomycetes</taxon>
        <taxon>Kitasatosporales</taxon>
        <taxon>Streptomycetaceae</taxon>
        <taxon>Streptomyces</taxon>
    </lineage>
</organism>
<dbReference type="EMBL" id="JYJH01000067">
    <property type="protein sequence ID" value="KJK33951.1"/>
    <property type="molecule type" value="Genomic_DNA"/>
</dbReference>
<dbReference type="GO" id="GO:0006313">
    <property type="term" value="P:DNA transposition"/>
    <property type="evidence" value="ECO:0007669"/>
    <property type="project" value="InterPro"/>
</dbReference>
<dbReference type="STRING" id="284040.UK15_38090"/>
<dbReference type="Pfam" id="PF01609">
    <property type="entry name" value="DDE_Tnp_1"/>
    <property type="match status" value="1"/>
</dbReference>
<dbReference type="AlphaFoldDB" id="A0A0M2GBG7"/>
<dbReference type="PANTHER" id="PTHR30007:SF1">
    <property type="entry name" value="BLR1914 PROTEIN"/>
    <property type="match status" value="1"/>
</dbReference>
<dbReference type="GO" id="GO:0003677">
    <property type="term" value="F:DNA binding"/>
    <property type="evidence" value="ECO:0007669"/>
    <property type="project" value="InterPro"/>
</dbReference>
<dbReference type="Proteomes" id="UP000034786">
    <property type="component" value="Unassembled WGS sequence"/>
</dbReference>
<accession>A0A0M2GBG7</accession>
<feature type="domain" description="Transposase IS4-like" evidence="2">
    <location>
        <begin position="16"/>
        <end position="157"/>
    </location>
</feature>
<feature type="region of interest" description="Disordered" evidence="1">
    <location>
        <begin position="1"/>
        <end position="28"/>
    </location>
</feature>
<evidence type="ECO:0000256" key="1">
    <source>
        <dbReference type="SAM" id="MobiDB-lite"/>
    </source>
</evidence>
<dbReference type="PANTHER" id="PTHR30007">
    <property type="entry name" value="PHP DOMAIN PROTEIN"/>
    <property type="match status" value="1"/>
</dbReference>
<name>A0A0M2GBG7_9ACTN</name>
<sequence>MRDRLGQRPGPQRGQLTGPNPTDRGKKGSKIHLIVDRQGLPLSIGISAANLHDSQALIPLVRGIPPIRSRRGPRRRRPAKLHGDKGYDYRHLRRWLASRGIRHRLARKGIESSRRLGRHRWVVERTVSWLSGCRRLHRRYERKPEHFLAFTAIAATLICHRRLAK</sequence>
<proteinExistence type="predicted"/>
<evidence type="ECO:0000313" key="4">
    <source>
        <dbReference type="Proteomes" id="UP000034786"/>
    </source>
</evidence>
<dbReference type="InterPro" id="IPR002559">
    <property type="entry name" value="Transposase_11"/>
</dbReference>
<evidence type="ECO:0000259" key="2">
    <source>
        <dbReference type="Pfam" id="PF01609"/>
    </source>
</evidence>
<keyword evidence="4" id="KW-1185">Reference proteome</keyword>
<dbReference type="NCBIfam" id="NF033580">
    <property type="entry name" value="transpos_IS5_3"/>
    <property type="match status" value="1"/>
</dbReference>
<protein>
    <submittedName>
        <fullName evidence="3">Transposase</fullName>
    </submittedName>
</protein>
<dbReference type="GO" id="GO:0004803">
    <property type="term" value="F:transposase activity"/>
    <property type="evidence" value="ECO:0007669"/>
    <property type="project" value="InterPro"/>
</dbReference>
<gene>
    <name evidence="3" type="ORF">UK15_38090</name>
</gene>